<evidence type="ECO:0000256" key="2">
    <source>
        <dbReference type="ARBA" id="ARBA00022737"/>
    </source>
</evidence>
<reference evidence="9" key="1">
    <citation type="submission" date="2020-09" db="EMBL/GenBank/DDBJ databases">
        <title>Genome-Enabled Discovery of Anthraquinone Biosynthesis in Senna tora.</title>
        <authorList>
            <person name="Kang S.-H."/>
            <person name="Pandey R.P."/>
            <person name="Lee C.-M."/>
            <person name="Sim J.-S."/>
            <person name="Jeong J.-T."/>
            <person name="Choi B.-S."/>
            <person name="Jung M."/>
            <person name="Ginzburg D."/>
            <person name="Zhao K."/>
            <person name="Won S.Y."/>
            <person name="Oh T.-J."/>
            <person name="Yu Y."/>
            <person name="Kim N.-H."/>
            <person name="Lee O.R."/>
            <person name="Lee T.-H."/>
            <person name="Bashyal P."/>
            <person name="Kim T.-S."/>
            <person name="Lee W.-H."/>
            <person name="Kawkins C."/>
            <person name="Kim C.-K."/>
            <person name="Kim J.S."/>
            <person name="Ahn B.O."/>
            <person name="Rhee S.Y."/>
            <person name="Sohng J.K."/>
        </authorList>
    </citation>
    <scope>NUCLEOTIDE SEQUENCE</scope>
    <source>
        <tissue evidence="9">Leaf</tissue>
    </source>
</reference>
<sequence>MAERESLEAPEEENPELEKPQEKKSEEGAKVEQKRASETQPCELRSSKPPDEAETREPNSGTLAVPASVELEPVVKDQSDDLKASSTTQDAVKDESKEPVGPPDEEHNPKEAVQVAQTQIENQLQVSVCSNPLSEQSPTSVTQSLSSAPSPTVPEQKLSTPKVDNVHVREVDKKKPSHRNTLSPVSVVRTSASDGYNWRKYGQKQVKSPTGHVVEVVYKSQHSHDPPQKTSSTRESKFASSKQPTVENSVPEQPIRLLNDSNPCPSSKEPPQEAPCTADKKRQNSSDLSENAGDVGISGDGYRWRKYGQKMVKGNPHPRNYYRCTSAGCPVRKHIETAVDNSNAVIITYKGVHDHDMPVPKKRHGPPSAPLVAAAAPASMNNSQQFKKTDTQQNQKSSTQWSVDTEGELTGEALELGGEKAMESARTLLSIGFEIKPC</sequence>
<feature type="domain" description="WRKY" evidence="8">
    <location>
        <begin position="293"/>
        <end position="358"/>
    </location>
</feature>
<dbReference type="PROSITE" id="PS50811">
    <property type="entry name" value="WRKY"/>
    <property type="match status" value="1"/>
</dbReference>
<keyword evidence="3" id="KW-0805">Transcription regulation</keyword>
<feature type="compositionally biased region" description="Basic and acidic residues" evidence="7">
    <location>
        <begin position="73"/>
        <end position="83"/>
    </location>
</feature>
<dbReference type="InterPro" id="IPR036576">
    <property type="entry name" value="WRKY_dom_sf"/>
</dbReference>
<dbReference type="Proteomes" id="UP000634136">
    <property type="component" value="Unassembled WGS sequence"/>
</dbReference>
<evidence type="ECO:0000256" key="1">
    <source>
        <dbReference type="ARBA" id="ARBA00004123"/>
    </source>
</evidence>
<dbReference type="PANTHER" id="PTHR31221">
    <property type="entry name" value="WRKY TRANSCRIPTION FACTOR PROTEIN 1-RELATED"/>
    <property type="match status" value="1"/>
</dbReference>
<proteinExistence type="predicted"/>
<evidence type="ECO:0000256" key="4">
    <source>
        <dbReference type="ARBA" id="ARBA00023125"/>
    </source>
</evidence>
<evidence type="ECO:0000256" key="6">
    <source>
        <dbReference type="ARBA" id="ARBA00023242"/>
    </source>
</evidence>
<gene>
    <name evidence="9" type="ORF">G2W53_006627</name>
</gene>
<dbReference type="GO" id="GO:0043565">
    <property type="term" value="F:sequence-specific DNA binding"/>
    <property type="evidence" value="ECO:0007669"/>
    <property type="project" value="InterPro"/>
</dbReference>
<feature type="compositionally biased region" description="Polar residues" evidence="7">
    <location>
        <begin position="238"/>
        <end position="251"/>
    </location>
</feature>
<evidence type="ECO:0000256" key="5">
    <source>
        <dbReference type="ARBA" id="ARBA00023163"/>
    </source>
</evidence>
<dbReference type="SMART" id="SM00774">
    <property type="entry name" value="WRKY"/>
    <property type="match status" value="2"/>
</dbReference>
<dbReference type="SUPFAM" id="SSF118290">
    <property type="entry name" value="WRKY DNA-binding domain"/>
    <property type="match status" value="2"/>
</dbReference>
<dbReference type="GO" id="GO:0005634">
    <property type="term" value="C:nucleus"/>
    <property type="evidence" value="ECO:0007669"/>
    <property type="project" value="UniProtKB-SubCell"/>
</dbReference>
<dbReference type="PANTHER" id="PTHR31221:SF150">
    <property type="entry name" value="WRKY TRANSCRIPTION FACTOR 32-RELATED"/>
    <property type="match status" value="1"/>
</dbReference>
<evidence type="ECO:0000313" key="10">
    <source>
        <dbReference type="Proteomes" id="UP000634136"/>
    </source>
</evidence>
<evidence type="ECO:0000259" key="8">
    <source>
        <dbReference type="PROSITE" id="PS50811"/>
    </source>
</evidence>
<evidence type="ECO:0000256" key="3">
    <source>
        <dbReference type="ARBA" id="ARBA00023015"/>
    </source>
</evidence>
<comment type="subcellular location">
    <subcellularLocation>
        <location evidence="1">Nucleus</location>
    </subcellularLocation>
</comment>
<dbReference type="InterPro" id="IPR003657">
    <property type="entry name" value="WRKY_dom"/>
</dbReference>
<feature type="region of interest" description="Disordered" evidence="7">
    <location>
        <begin position="1"/>
        <end position="301"/>
    </location>
</feature>
<dbReference type="EMBL" id="JAAIUW010000003">
    <property type="protein sequence ID" value="KAF7838145.1"/>
    <property type="molecule type" value="Genomic_DNA"/>
</dbReference>
<accession>A0A834X563</accession>
<evidence type="ECO:0000313" key="9">
    <source>
        <dbReference type="EMBL" id="KAF7838145.1"/>
    </source>
</evidence>
<feature type="compositionally biased region" description="Basic and acidic residues" evidence="7">
    <location>
        <begin position="222"/>
        <end position="237"/>
    </location>
</feature>
<feature type="compositionally biased region" description="Basic and acidic residues" evidence="7">
    <location>
        <begin position="16"/>
        <end position="37"/>
    </location>
</feature>
<protein>
    <submittedName>
        <fullName evidence="9">Putative WRKY transcription factor 32 isoform X1</fullName>
    </submittedName>
</protein>
<keyword evidence="5" id="KW-0804">Transcription</keyword>
<organism evidence="9 10">
    <name type="scientific">Senna tora</name>
    <dbReference type="NCBI Taxonomy" id="362788"/>
    <lineage>
        <taxon>Eukaryota</taxon>
        <taxon>Viridiplantae</taxon>
        <taxon>Streptophyta</taxon>
        <taxon>Embryophyta</taxon>
        <taxon>Tracheophyta</taxon>
        <taxon>Spermatophyta</taxon>
        <taxon>Magnoliopsida</taxon>
        <taxon>eudicotyledons</taxon>
        <taxon>Gunneridae</taxon>
        <taxon>Pentapetalae</taxon>
        <taxon>rosids</taxon>
        <taxon>fabids</taxon>
        <taxon>Fabales</taxon>
        <taxon>Fabaceae</taxon>
        <taxon>Caesalpinioideae</taxon>
        <taxon>Cassia clade</taxon>
        <taxon>Senna</taxon>
    </lineage>
</organism>
<dbReference type="AlphaFoldDB" id="A0A834X563"/>
<feature type="compositionally biased region" description="Polar residues" evidence="7">
    <location>
        <begin position="379"/>
        <end position="403"/>
    </location>
</feature>
<dbReference type="Gene3D" id="2.20.25.80">
    <property type="entry name" value="WRKY domain"/>
    <property type="match status" value="2"/>
</dbReference>
<comment type="caution">
    <text evidence="9">The sequence shown here is derived from an EMBL/GenBank/DDBJ whole genome shotgun (WGS) entry which is preliminary data.</text>
</comment>
<feature type="compositionally biased region" description="Basic and acidic residues" evidence="7">
    <location>
        <begin position="91"/>
        <end position="110"/>
    </location>
</feature>
<keyword evidence="4" id="KW-0238">DNA-binding</keyword>
<feature type="compositionally biased region" description="Polar residues" evidence="7">
    <location>
        <begin position="179"/>
        <end position="194"/>
    </location>
</feature>
<evidence type="ECO:0000256" key="7">
    <source>
        <dbReference type="SAM" id="MobiDB-lite"/>
    </source>
</evidence>
<keyword evidence="6" id="KW-0539">Nucleus</keyword>
<dbReference type="OrthoDB" id="764896at2759"/>
<name>A0A834X563_9FABA</name>
<keyword evidence="2" id="KW-0677">Repeat</keyword>
<dbReference type="InterPro" id="IPR044810">
    <property type="entry name" value="WRKY_plant"/>
</dbReference>
<feature type="compositionally biased region" description="Basic and acidic residues" evidence="7">
    <location>
        <begin position="45"/>
        <end position="57"/>
    </location>
</feature>
<keyword evidence="10" id="KW-1185">Reference proteome</keyword>
<dbReference type="Pfam" id="PF03106">
    <property type="entry name" value="WRKY"/>
    <property type="match status" value="1"/>
</dbReference>
<feature type="region of interest" description="Disordered" evidence="7">
    <location>
        <begin position="376"/>
        <end position="406"/>
    </location>
</feature>
<dbReference type="GO" id="GO:0003700">
    <property type="term" value="F:DNA-binding transcription factor activity"/>
    <property type="evidence" value="ECO:0007669"/>
    <property type="project" value="InterPro"/>
</dbReference>
<feature type="compositionally biased region" description="Basic and acidic residues" evidence="7">
    <location>
        <begin position="164"/>
        <end position="174"/>
    </location>
</feature>
<feature type="compositionally biased region" description="Polar residues" evidence="7">
    <location>
        <begin position="115"/>
        <end position="150"/>
    </location>
</feature>
<dbReference type="FunFam" id="2.20.25.80:FF:000006">
    <property type="entry name" value="WRKY transcription factor"/>
    <property type="match status" value="1"/>
</dbReference>